<dbReference type="AlphaFoldDB" id="B9XE22"/>
<comment type="caution">
    <text evidence="1">The sequence shown here is derived from an EMBL/GenBank/DDBJ whole genome shotgun (WGS) entry which is preliminary data.</text>
</comment>
<evidence type="ECO:0000313" key="2">
    <source>
        <dbReference type="Proteomes" id="UP000003688"/>
    </source>
</evidence>
<keyword evidence="2" id="KW-1185">Reference proteome</keyword>
<gene>
    <name evidence="1" type="ORF">Cflav_PD4576</name>
</gene>
<sequence length="244" mass="27911">MQMKEDFKIGDTTIHAIVHRKHVDQPTMLNVHDDENTAVEAGKVSLIDDGGRIIELVHSGKRLITFTLGETNYTFDPNRIFSDPGIIATLKRHGSYSEEAHKEIAAFANQYLNRFRLDQEPVIIALHNVSDKTFSIESFAAGGWLCAGIAEIHINPSHSKFDFFFVTDKRFHTYLKERDFNVVLQDNDQVPDDGSLSVYFAHKNIPYINVEAEMGHLESQIEMLKAVRGMLRTLRLENYRDFDL</sequence>
<dbReference type="Proteomes" id="UP000003688">
    <property type="component" value="Unassembled WGS sequence"/>
</dbReference>
<reference evidence="1 2" key="1">
    <citation type="journal article" date="2011" name="J. Bacteriol.">
        <title>Genome sequence of 'Pedosphaera parvula' Ellin514, an aerobic Verrucomicrobial isolate from pasture soil.</title>
        <authorList>
            <person name="Kant R."/>
            <person name="van Passel M.W."/>
            <person name="Sangwan P."/>
            <person name="Palva A."/>
            <person name="Lucas S."/>
            <person name="Copeland A."/>
            <person name="Lapidus A."/>
            <person name="Glavina Del Rio T."/>
            <person name="Dalin E."/>
            <person name="Tice H."/>
            <person name="Bruce D."/>
            <person name="Goodwin L."/>
            <person name="Pitluck S."/>
            <person name="Chertkov O."/>
            <person name="Larimer F.W."/>
            <person name="Land M.L."/>
            <person name="Hauser L."/>
            <person name="Brettin T.S."/>
            <person name="Detter J.C."/>
            <person name="Han S."/>
            <person name="de Vos W.M."/>
            <person name="Janssen P.H."/>
            <person name="Smidt H."/>
        </authorList>
    </citation>
    <scope>NUCLEOTIDE SEQUENCE [LARGE SCALE GENOMIC DNA]</scope>
    <source>
        <strain evidence="1 2">Ellin514</strain>
    </source>
</reference>
<proteinExistence type="predicted"/>
<organism evidence="1 2">
    <name type="scientific">Pedosphaera parvula (strain Ellin514)</name>
    <dbReference type="NCBI Taxonomy" id="320771"/>
    <lineage>
        <taxon>Bacteria</taxon>
        <taxon>Pseudomonadati</taxon>
        <taxon>Verrucomicrobiota</taxon>
        <taxon>Pedosphaerae</taxon>
        <taxon>Pedosphaerales</taxon>
        <taxon>Pedosphaeraceae</taxon>
        <taxon>Pedosphaera</taxon>
    </lineage>
</organism>
<evidence type="ECO:0000313" key="1">
    <source>
        <dbReference type="EMBL" id="EEF61913.1"/>
    </source>
</evidence>
<name>B9XE22_PEDPL</name>
<dbReference type="EMBL" id="ABOX02000007">
    <property type="protein sequence ID" value="EEF61913.1"/>
    <property type="molecule type" value="Genomic_DNA"/>
</dbReference>
<protein>
    <submittedName>
        <fullName evidence="1">Uncharacterized protein</fullName>
    </submittedName>
</protein>
<accession>B9XE22</accession>